<dbReference type="SUPFAM" id="SSF53822">
    <property type="entry name" value="Periplasmic binding protein-like I"/>
    <property type="match status" value="1"/>
</dbReference>
<dbReference type="PRINTS" id="PR00036">
    <property type="entry name" value="HTHLACI"/>
</dbReference>
<dbReference type="CDD" id="cd06267">
    <property type="entry name" value="PBP1_LacI_sugar_binding-like"/>
    <property type="match status" value="1"/>
</dbReference>
<evidence type="ECO:0000313" key="6">
    <source>
        <dbReference type="EMBL" id="MCK2035090.1"/>
    </source>
</evidence>
<dbReference type="InterPro" id="IPR046335">
    <property type="entry name" value="LacI/GalR-like_sensor"/>
</dbReference>
<keyword evidence="7" id="KW-1185">Reference proteome</keyword>
<dbReference type="PANTHER" id="PTHR30146">
    <property type="entry name" value="LACI-RELATED TRANSCRIPTIONAL REPRESSOR"/>
    <property type="match status" value="1"/>
</dbReference>
<feature type="domain" description="HTH lacI-type" evidence="4">
    <location>
        <begin position="8"/>
        <end position="62"/>
    </location>
</feature>
<accession>A0ABT0FAJ8</accession>
<dbReference type="Gene3D" id="3.40.50.2300">
    <property type="match status" value="2"/>
</dbReference>
<keyword evidence="3" id="KW-0804">Transcription</keyword>
<dbReference type="InterPro" id="IPR010982">
    <property type="entry name" value="Lambda_DNA-bd_dom_sf"/>
</dbReference>
<sequence length="335" mass="35133">MLPRHSAVTLEQVARQAGVSRATVSRIVNGVSTVDPALAERVNVVVKQLGYVPNLSARSLASRRAGAVALVVPEDVERFFGDPFFGALVAGIQGKMRGSGFLLDVLIAADDPRQTSDLLLGGKVDAAILFSHRIEQSFMSMMSASLPVVLAGRPSDATEPTCHYVDVDNRGGAEFVTRHLLERGHRRIAMIRGPEDSPAAADRLQGYLDAHEAAGIEPGPIVAGDFTSAGGVAAAERLLDEGASCTAVFAANDLMAIGTMGVLRRRGLRIPDDIAVAGFDDVPSAADTVPPLTTVRQPSREQGAALAEAALALVAGEQVEQGQVLATELIVREST</sequence>
<name>A0ABT0FAJ8_9MICO</name>
<dbReference type="SUPFAM" id="SSF47413">
    <property type="entry name" value="lambda repressor-like DNA-binding domains"/>
    <property type="match status" value="1"/>
</dbReference>
<dbReference type="SMART" id="SM00354">
    <property type="entry name" value="HTH_LACI"/>
    <property type="match status" value="1"/>
</dbReference>
<proteinExistence type="predicted"/>
<dbReference type="PROSITE" id="PS50943">
    <property type="entry name" value="HTH_CROC1"/>
    <property type="match status" value="1"/>
</dbReference>
<dbReference type="Pfam" id="PF13377">
    <property type="entry name" value="Peripla_BP_3"/>
    <property type="match status" value="1"/>
</dbReference>
<gene>
    <name evidence="6" type="ORF">KZC51_02980</name>
</gene>
<evidence type="ECO:0000259" key="4">
    <source>
        <dbReference type="PROSITE" id="PS50932"/>
    </source>
</evidence>
<dbReference type="PANTHER" id="PTHR30146:SF109">
    <property type="entry name" value="HTH-TYPE TRANSCRIPTIONAL REGULATOR GALS"/>
    <property type="match status" value="1"/>
</dbReference>
<dbReference type="InterPro" id="IPR001387">
    <property type="entry name" value="Cro/C1-type_HTH"/>
</dbReference>
<dbReference type="CDD" id="cd01392">
    <property type="entry name" value="HTH_LacI"/>
    <property type="match status" value="1"/>
</dbReference>
<keyword evidence="2" id="KW-0238">DNA-binding</keyword>
<dbReference type="Pfam" id="PF00356">
    <property type="entry name" value="LacI"/>
    <property type="match status" value="1"/>
</dbReference>
<dbReference type="EMBL" id="JAHWXN010000001">
    <property type="protein sequence ID" value="MCK2035090.1"/>
    <property type="molecule type" value="Genomic_DNA"/>
</dbReference>
<dbReference type="Gene3D" id="1.10.260.40">
    <property type="entry name" value="lambda repressor-like DNA-binding domains"/>
    <property type="match status" value="1"/>
</dbReference>
<dbReference type="InterPro" id="IPR028082">
    <property type="entry name" value="Peripla_BP_I"/>
</dbReference>
<reference evidence="6 7" key="1">
    <citation type="submission" date="2021-06" db="EMBL/GenBank/DDBJ databases">
        <title>Genome-based taxonomic framework of Microbacterium strains isolated from marine environment, the description of four new species and reclassification of four preexisting species.</title>
        <authorList>
            <person name="Lee S.D."/>
            <person name="Kim S.-M."/>
            <person name="Byeon Y.-S."/>
            <person name="Yang H.L."/>
            <person name="Kim I.S."/>
        </authorList>
    </citation>
    <scope>NUCLEOTIDE SEQUENCE [LARGE SCALE GENOMIC DNA]</scope>
    <source>
        <strain evidence="6 7">SSW1-49</strain>
    </source>
</reference>
<dbReference type="RefSeq" id="WP_247628529.1">
    <property type="nucleotide sequence ID" value="NZ_JAHWXN010000001.1"/>
</dbReference>
<evidence type="ECO:0000313" key="7">
    <source>
        <dbReference type="Proteomes" id="UP001300096"/>
    </source>
</evidence>
<comment type="caution">
    <text evidence="6">The sequence shown here is derived from an EMBL/GenBank/DDBJ whole genome shotgun (WGS) entry which is preliminary data.</text>
</comment>
<keyword evidence="1" id="KW-0805">Transcription regulation</keyword>
<organism evidence="6 7">
    <name type="scientific">Microbacterium croceum</name>
    <dbReference type="NCBI Taxonomy" id="2851645"/>
    <lineage>
        <taxon>Bacteria</taxon>
        <taxon>Bacillati</taxon>
        <taxon>Actinomycetota</taxon>
        <taxon>Actinomycetes</taxon>
        <taxon>Micrococcales</taxon>
        <taxon>Microbacteriaceae</taxon>
        <taxon>Microbacterium</taxon>
    </lineage>
</organism>
<protein>
    <submittedName>
        <fullName evidence="6">LacI family transcriptional regulator</fullName>
    </submittedName>
</protein>
<evidence type="ECO:0000259" key="5">
    <source>
        <dbReference type="PROSITE" id="PS50943"/>
    </source>
</evidence>
<dbReference type="Proteomes" id="UP001300096">
    <property type="component" value="Unassembled WGS sequence"/>
</dbReference>
<dbReference type="InterPro" id="IPR000843">
    <property type="entry name" value="HTH_LacI"/>
</dbReference>
<evidence type="ECO:0000256" key="2">
    <source>
        <dbReference type="ARBA" id="ARBA00023125"/>
    </source>
</evidence>
<dbReference type="PROSITE" id="PS50932">
    <property type="entry name" value="HTH_LACI_2"/>
    <property type="match status" value="1"/>
</dbReference>
<feature type="domain" description="HTH cro/C1-type" evidence="5">
    <location>
        <begin position="9"/>
        <end position="42"/>
    </location>
</feature>
<evidence type="ECO:0000256" key="1">
    <source>
        <dbReference type="ARBA" id="ARBA00023015"/>
    </source>
</evidence>
<evidence type="ECO:0000256" key="3">
    <source>
        <dbReference type="ARBA" id="ARBA00023163"/>
    </source>
</evidence>